<dbReference type="GO" id="GO:0005737">
    <property type="term" value="C:cytoplasm"/>
    <property type="evidence" value="ECO:0007669"/>
    <property type="project" value="TreeGrafter"/>
</dbReference>
<protein>
    <submittedName>
        <fullName evidence="2">GTPase</fullName>
    </submittedName>
</protein>
<name>A0A1E5DZ15_9VIBR</name>
<dbReference type="InterPro" id="IPR003495">
    <property type="entry name" value="CobW/HypB/UreG_nucleotide-bd"/>
</dbReference>
<dbReference type="InterPro" id="IPR027417">
    <property type="entry name" value="P-loop_NTPase"/>
</dbReference>
<sequence length="331" mass="36590">MTQRVATNIITGFLGAGKTTTILHLLKHKPANEKWAVLVNEFGEIGIDGALLTEQGAMIKEIPGGCMCCTAGVPMSVGINALLRTKPDRLLIEPTGLGHPKEVTSKLLSEQFSPYVDLKATIALVDPRHVSNEKYTSNQNFNDQLDSAQIIVANKSDQSTEQDLDNLILWFDGFKNKHNHNIEQLHLVTTSQGELDLSLLDHDRIIEPLPTSGHSGHSHDHLDPSFGLEPGQKYVRKENKGQGYFSCGWLFGAELTFNFDQLFSMLSALTAERVKAVMSTDQGCYAFNVSNGVVSVNQMTLEGYESRIEVIDSQLMPWQQLEDVLLSLILP</sequence>
<dbReference type="Proteomes" id="UP000094070">
    <property type="component" value="Unassembled WGS sequence"/>
</dbReference>
<evidence type="ECO:0000313" key="3">
    <source>
        <dbReference type="Proteomes" id="UP000094070"/>
    </source>
</evidence>
<evidence type="ECO:0000259" key="1">
    <source>
        <dbReference type="Pfam" id="PF02492"/>
    </source>
</evidence>
<dbReference type="PANTHER" id="PTHR13748">
    <property type="entry name" value="COBW-RELATED"/>
    <property type="match status" value="1"/>
</dbReference>
<dbReference type="RefSeq" id="WP_017024965.1">
    <property type="nucleotide sequence ID" value="NZ_AJYK02000099.1"/>
</dbReference>
<dbReference type="EMBL" id="AJYK02000099">
    <property type="protein sequence ID" value="OEF23144.1"/>
    <property type="molecule type" value="Genomic_DNA"/>
</dbReference>
<dbReference type="AlphaFoldDB" id="A0A1E5DZ15"/>
<dbReference type="STRING" id="1188252.A1QC_02750"/>
<evidence type="ECO:0000313" key="2">
    <source>
        <dbReference type="EMBL" id="OEF23144.1"/>
    </source>
</evidence>
<dbReference type="SUPFAM" id="SSF52540">
    <property type="entry name" value="P-loop containing nucleoside triphosphate hydrolases"/>
    <property type="match status" value="1"/>
</dbReference>
<keyword evidence="3" id="KW-1185">Reference proteome</keyword>
<dbReference type="PANTHER" id="PTHR13748:SF46">
    <property type="entry name" value="ZINC CHAPERONE YEIR"/>
    <property type="match status" value="1"/>
</dbReference>
<dbReference type="eggNOG" id="COG0523">
    <property type="taxonomic scope" value="Bacteria"/>
</dbReference>
<gene>
    <name evidence="2" type="ORF">A1QC_02750</name>
</gene>
<dbReference type="Gene3D" id="3.40.50.300">
    <property type="entry name" value="P-loop containing nucleotide triphosphate hydrolases"/>
    <property type="match status" value="1"/>
</dbReference>
<organism evidence="2 3">
    <name type="scientific">Vibrio rumoiensis 1S-45</name>
    <dbReference type="NCBI Taxonomy" id="1188252"/>
    <lineage>
        <taxon>Bacteria</taxon>
        <taxon>Pseudomonadati</taxon>
        <taxon>Pseudomonadota</taxon>
        <taxon>Gammaproteobacteria</taxon>
        <taxon>Vibrionales</taxon>
        <taxon>Vibrionaceae</taxon>
        <taxon>Vibrio</taxon>
    </lineage>
</organism>
<dbReference type="OrthoDB" id="9808822at2"/>
<dbReference type="InterPro" id="IPR051316">
    <property type="entry name" value="Zinc-reg_GTPase_activator"/>
</dbReference>
<accession>A0A1E5DZ15</accession>
<dbReference type="CDD" id="cd03112">
    <property type="entry name" value="CobW-like"/>
    <property type="match status" value="1"/>
</dbReference>
<comment type="caution">
    <text evidence="2">The sequence shown here is derived from an EMBL/GenBank/DDBJ whole genome shotgun (WGS) entry which is preliminary data.</text>
</comment>
<reference evidence="2 3" key="1">
    <citation type="journal article" date="2012" name="Science">
        <title>Ecological populations of bacteria act as socially cohesive units of antibiotic production and resistance.</title>
        <authorList>
            <person name="Cordero O.X."/>
            <person name="Wildschutte H."/>
            <person name="Kirkup B."/>
            <person name="Proehl S."/>
            <person name="Ngo L."/>
            <person name="Hussain F."/>
            <person name="Le Roux F."/>
            <person name="Mincer T."/>
            <person name="Polz M.F."/>
        </authorList>
    </citation>
    <scope>NUCLEOTIDE SEQUENCE [LARGE SCALE GENOMIC DNA]</scope>
    <source>
        <strain evidence="2 3">1S-45</strain>
    </source>
</reference>
<dbReference type="Pfam" id="PF02492">
    <property type="entry name" value="cobW"/>
    <property type="match status" value="1"/>
</dbReference>
<proteinExistence type="predicted"/>
<feature type="domain" description="CobW/HypB/UreG nucleotide-binding" evidence="1">
    <location>
        <begin position="8"/>
        <end position="167"/>
    </location>
</feature>